<feature type="transmembrane region" description="Helical" evidence="8">
    <location>
        <begin position="305"/>
        <end position="329"/>
    </location>
</feature>
<feature type="domain" description="Membrane transport protein MMPL" evidence="9">
    <location>
        <begin position="47"/>
        <end position="373"/>
    </location>
</feature>
<feature type="transmembrane region" description="Helical" evidence="8">
    <location>
        <begin position="229"/>
        <end position="249"/>
    </location>
</feature>
<evidence type="ECO:0000256" key="4">
    <source>
        <dbReference type="ARBA" id="ARBA00022692"/>
    </source>
</evidence>
<dbReference type="PANTHER" id="PTHR33406:SF11">
    <property type="entry name" value="MEMBRANE PROTEIN SCO6666-RELATED"/>
    <property type="match status" value="1"/>
</dbReference>
<feature type="transmembrane region" description="Helical" evidence="8">
    <location>
        <begin position="205"/>
        <end position="223"/>
    </location>
</feature>
<feature type="domain" description="Membrane transport protein MMPL" evidence="9">
    <location>
        <begin position="466"/>
        <end position="707"/>
    </location>
</feature>
<evidence type="ECO:0000256" key="1">
    <source>
        <dbReference type="ARBA" id="ARBA00004651"/>
    </source>
</evidence>
<keyword evidence="4 8" id="KW-0812">Transmembrane</keyword>
<feature type="transmembrane region" description="Helical" evidence="8">
    <location>
        <begin position="525"/>
        <end position="544"/>
    </location>
</feature>
<name>A0A7K1UR56_9NOCA</name>
<evidence type="ECO:0000256" key="3">
    <source>
        <dbReference type="ARBA" id="ARBA00022475"/>
    </source>
</evidence>
<feature type="region of interest" description="Disordered" evidence="7">
    <location>
        <begin position="721"/>
        <end position="750"/>
    </location>
</feature>
<keyword evidence="6 8" id="KW-0472">Membrane</keyword>
<evidence type="ECO:0000256" key="7">
    <source>
        <dbReference type="SAM" id="MobiDB-lite"/>
    </source>
</evidence>
<keyword evidence="5 8" id="KW-1133">Transmembrane helix</keyword>
<dbReference type="RefSeq" id="WP_157355380.1">
    <property type="nucleotide sequence ID" value="NZ_WRPP01000001.1"/>
</dbReference>
<feature type="transmembrane region" description="Helical" evidence="8">
    <location>
        <begin position="674"/>
        <end position="699"/>
    </location>
</feature>
<reference evidence="10 11" key="1">
    <citation type="submission" date="2019-12" db="EMBL/GenBank/DDBJ databases">
        <title>Nocardia sp. nov. ET3-3 isolated from soil.</title>
        <authorList>
            <person name="Kanchanasin P."/>
            <person name="Tanasupawat S."/>
            <person name="Yuki M."/>
            <person name="Kudo T."/>
        </authorList>
    </citation>
    <scope>NUCLEOTIDE SEQUENCE [LARGE SCALE GENOMIC DNA]</scope>
    <source>
        <strain evidence="10 11">ET3-3</strain>
    </source>
</reference>
<accession>A0A7K1UR56</accession>
<evidence type="ECO:0000256" key="2">
    <source>
        <dbReference type="ARBA" id="ARBA00010157"/>
    </source>
</evidence>
<dbReference type="InterPro" id="IPR004869">
    <property type="entry name" value="MMPL_dom"/>
</dbReference>
<dbReference type="InterPro" id="IPR050545">
    <property type="entry name" value="Mycobact_MmpL"/>
</dbReference>
<evidence type="ECO:0000259" key="9">
    <source>
        <dbReference type="Pfam" id="PF03176"/>
    </source>
</evidence>
<dbReference type="PANTHER" id="PTHR33406">
    <property type="entry name" value="MEMBRANE PROTEIN MJ1562-RELATED"/>
    <property type="match status" value="1"/>
</dbReference>
<proteinExistence type="inferred from homology"/>
<dbReference type="Pfam" id="PF03176">
    <property type="entry name" value="MMPL"/>
    <property type="match status" value="2"/>
</dbReference>
<feature type="transmembrane region" description="Helical" evidence="8">
    <location>
        <begin position="178"/>
        <end position="198"/>
    </location>
</feature>
<feature type="transmembrane region" description="Helical" evidence="8">
    <location>
        <begin position="556"/>
        <end position="577"/>
    </location>
</feature>
<keyword evidence="11" id="KW-1185">Reference proteome</keyword>
<comment type="caution">
    <text evidence="10">The sequence shown here is derived from an EMBL/GenBank/DDBJ whole genome shotgun (WGS) entry which is preliminary data.</text>
</comment>
<evidence type="ECO:0000313" key="10">
    <source>
        <dbReference type="EMBL" id="MVU76639.1"/>
    </source>
</evidence>
<dbReference type="SUPFAM" id="SSF82866">
    <property type="entry name" value="Multidrug efflux transporter AcrB transmembrane domain"/>
    <property type="match status" value="2"/>
</dbReference>
<evidence type="ECO:0000256" key="6">
    <source>
        <dbReference type="ARBA" id="ARBA00023136"/>
    </source>
</evidence>
<feature type="transmembrane region" description="Helical" evidence="8">
    <location>
        <begin position="589"/>
        <end position="613"/>
    </location>
</feature>
<feature type="transmembrane region" description="Helical" evidence="8">
    <location>
        <begin position="276"/>
        <end position="299"/>
    </location>
</feature>
<keyword evidence="3" id="KW-1003">Cell membrane</keyword>
<dbReference type="GO" id="GO:0005886">
    <property type="term" value="C:plasma membrane"/>
    <property type="evidence" value="ECO:0007669"/>
    <property type="project" value="UniProtKB-SubCell"/>
</dbReference>
<dbReference type="Proteomes" id="UP000466794">
    <property type="component" value="Unassembled WGS sequence"/>
</dbReference>
<gene>
    <name evidence="10" type="ORF">GPX89_05190</name>
</gene>
<dbReference type="Gene3D" id="1.20.1640.10">
    <property type="entry name" value="Multidrug efflux transporter AcrB transmembrane domain"/>
    <property type="match status" value="2"/>
</dbReference>
<evidence type="ECO:0000256" key="5">
    <source>
        <dbReference type="ARBA" id="ARBA00022989"/>
    </source>
</evidence>
<feature type="region of interest" description="Disordered" evidence="7">
    <location>
        <begin position="336"/>
        <end position="357"/>
    </location>
</feature>
<feature type="transmembrane region" description="Helical" evidence="8">
    <location>
        <begin position="644"/>
        <end position="662"/>
    </location>
</feature>
<feature type="transmembrane region" description="Helical" evidence="8">
    <location>
        <begin position="373"/>
        <end position="391"/>
    </location>
</feature>
<protein>
    <submittedName>
        <fullName evidence="10">MMPL family transporter</fullName>
    </submittedName>
</protein>
<evidence type="ECO:0000256" key="8">
    <source>
        <dbReference type="SAM" id="Phobius"/>
    </source>
</evidence>
<evidence type="ECO:0000313" key="11">
    <source>
        <dbReference type="Proteomes" id="UP000466794"/>
    </source>
</evidence>
<dbReference type="AlphaFoldDB" id="A0A7K1UR56"/>
<comment type="similarity">
    <text evidence="2">Belongs to the resistance-nodulation-cell division (RND) (TC 2.A.6) family. MmpL subfamily.</text>
</comment>
<comment type="subcellular location">
    <subcellularLocation>
        <location evidence="1">Cell membrane</location>
        <topology evidence="1">Multi-pass membrane protein</topology>
    </subcellularLocation>
</comment>
<organism evidence="10 11">
    <name type="scientific">Nocardia terrae</name>
    <dbReference type="NCBI Taxonomy" id="2675851"/>
    <lineage>
        <taxon>Bacteria</taxon>
        <taxon>Bacillati</taxon>
        <taxon>Actinomycetota</taxon>
        <taxon>Actinomycetes</taxon>
        <taxon>Mycobacteriales</taxon>
        <taxon>Nocardiaceae</taxon>
        <taxon>Nocardia</taxon>
    </lineage>
</organism>
<dbReference type="EMBL" id="WRPP01000001">
    <property type="protein sequence ID" value="MVU76639.1"/>
    <property type="molecule type" value="Genomic_DNA"/>
</dbReference>
<sequence length="750" mass="76851">MSALLGRIGDFAFRRRGLVVSIWALVLIAVVGGATLAGGRLDDRFTVPGAESQHALDTLSETAPDAAGSNAQIVFTAPEGHLITEAPYRAAIQRTLETAGTAPGAIGVTTPQQAGAVSPDQRTAIGVVHFDGDRSKVTDTAREAVQHSITPARDAGLDVSVGGSMYGIGQMSPGIIEVLGLAVAVLVLVITFGSLLAAGMPILSALFGIAVTVGGLIALSATVPVSSTALTLALMLGLAVGIDYALFILSRHRSQLAAGLTPRESARRSNETAGSAVVFAGTTVIIALAALSVIGIPFLTTMGLAASGAVLIAVLVALTLLPALAGFAGHRLAPRPGSRTHRRITGTGDIENASPQRESTGARWARLVTARPVVTVVAVVGALMLLALPVASLRTSLPDNGSAAVGSGERQAYDTIAEKFGPGFDGPLVVVVDAADGDPHAAATAAAAMRTLPDVAYVAAPQPTQRAGQSLIMVVPASAPESQQTADLVHAIRDEVSTRVPDAKLAVTGDTAVTTDVSQRLSASLLPFLAIVVGLSLVLLVVVFRSIAVPVKAALSFLLSVAAALGATVAVFQWGWAAELLGVAKVGPVVSFLPIILVGVLFGLAMDYEVFLVSGIREEWLRRKDSEAPGRATAAIIEGARHNARVVTAAATIMVAVFASFVSTEDALVKPIAFALAVGVLVDAFAVRLTLVPAVLALLGRAAWWLPGRLDRVLPTLNVEGPQQVSPPRVPPRTPPRTSSPDGVPAASTR</sequence>